<dbReference type="AlphaFoldDB" id="A0A0D2J901"/>
<accession>A0A0D2J901</accession>
<gene>
    <name evidence="1" type="ORF">X474_08175</name>
</gene>
<keyword evidence="2" id="KW-1185">Reference proteome</keyword>
<sequence>MDIKTAWQNVERAAFDMESGQGDYQIKVATLYAAIDMLFDYPVKEIVEQVEASYLPTRPTMSWLVYEGSRIKGIDHDRAQALKEFWNKNNPEDEKIMDGPKGVDLV</sequence>
<dbReference type="InParanoid" id="A0A0D2J901"/>
<protein>
    <submittedName>
        <fullName evidence="1">Uncharacterized protein</fullName>
    </submittedName>
</protein>
<evidence type="ECO:0000313" key="1">
    <source>
        <dbReference type="EMBL" id="KIX14649.1"/>
    </source>
</evidence>
<evidence type="ECO:0000313" key="2">
    <source>
        <dbReference type="Proteomes" id="UP000032233"/>
    </source>
</evidence>
<reference evidence="1 2" key="1">
    <citation type="submission" date="2013-11" db="EMBL/GenBank/DDBJ databases">
        <title>Metagenomic analysis of a methanogenic consortium involved in long chain n-alkane degradation.</title>
        <authorList>
            <person name="Davidova I.A."/>
            <person name="Callaghan A.V."/>
            <person name="Wawrik B."/>
            <person name="Pruitt S."/>
            <person name="Marks C."/>
            <person name="Duncan K.E."/>
            <person name="Suflita J.M."/>
        </authorList>
    </citation>
    <scope>NUCLEOTIDE SEQUENCE [LARGE SCALE GENOMIC DNA]</scope>
    <source>
        <strain evidence="1 2">SPR</strain>
    </source>
</reference>
<dbReference type="Proteomes" id="UP000032233">
    <property type="component" value="Unassembled WGS sequence"/>
</dbReference>
<proteinExistence type="predicted"/>
<dbReference type="OrthoDB" id="9901609at2"/>
<organism evidence="1 2">
    <name type="scientific">Dethiosulfatarculus sandiegensis</name>
    <dbReference type="NCBI Taxonomy" id="1429043"/>
    <lineage>
        <taxon>Bacteria</taxon>
        <taxon>Pseudomonadati</taxon>
        <taxon>Thermodesulfobacteriota</taxon>
        <taxon>Desulfarculia</taxon>
        <taxon>Desulfarculales</taxon>
        <taxon>Desulfarculaceae</taxon>
        <taxon>Dethiosulfatarculus</taxon>
    </lineage>
</organism>
<dbReference type="EMBL" id="AZAC01000010">
    <property type="protein sequence ID" value="KIX14649.1"/>
    <property type="molecule type" value="Genomic_DNA"/>
</dbReference>
<name>A0A0D2J901_9BACT</name>
<comment type="caution">
    <text evidence="1">The sequence shown here is derived from an EMBL/GenBank/DDBJ whole genome shotgun (WGS) entry which is preliminary data.</text>
</comment>
<dbReference type="RefSeq" id="WP_044347811.1">
    <property type="nucleotide sequence ID" value="NZ_AZAC01000010.1"/>
</dbReference>
<dbReference type="STRING" id="1429043.X474_08175"/>